<accession>A0A327Y362</accession>
<sequence length="341" mass="39798">MEKFKLTPLFQLNFLIHLSLPYPDNSIFYPYFNRKGFKVKQIEQSIPLEKNSVKKLNKVFASKKMVTPEVVLYNDESKEYLLVECKVKPFNLDWNEHSTQQAAGYMSLSIDYLKWVFALQQKHNIKAQLIYSVEQGKEEEMFNTLTAINNTVQQILGYAMKYDAFGIGVKSDGIYLNFVNNKEAKNIKVANEKILSNHAVLYIIPVDINGQLDEENKHILETQVRNTLRSIIGKNVGPRSFSFNSIEICKKINPIWEQLPTHFKKKMKRWVHNYIKQVIEKISSMGIKVHVHEQNYSFPAINEQKTQAIRKFLISEKFIETGQDIFSEFEQITIDEFLDVV</sequence>
<dbReference type="Proteomes" id="UP000248555">
    <property type="component" value="Unassembled WGS sequence"/>
</dbReference>
<proteinExistence type="predicted"/>
<organism evidence="1 2">
    <name type="scientific">Paranoxybacillus vitaminiphilus</name>
    <dbReference type="NCBI Taxonomy" id="581036"/>
    <lineage>
        <taxon>Bacteria</taxon>
        <taxon>Bacillati</taxon>
        <taxon>Bacillota</taxon>
        <taxon>Bacilli</taxon>
        <taxon>Bacillales</taxon>
        <taxon>Anoxybacillaceae</taxon>
        <taxon>Paranoxybacillus</taxon>
    </lineage>
</organism>
<dbReference type="RefSeq" id="WP_111646370.1">
    <property type="nucleotide sequence ID" value="NZ_QLMH01000021.1"/>
</dbReference>
<name>A0A327Y362_9BACL</name>
<comment type="caution">
    <text evidence="1">The sequence shown here is derived from an EMBL/GenBank/DDBJ whole genome shotgun (WGS) entry which is preliminary data.</text>
</comment>
<protein>
    <submittedName>
        <fullName evidence="1">Uncharacterized protein</fullName>
    </submittedName>
</protein>
<dbReference type="OrthoDB" id="2854872at2"/>
<evidence type="ECO:0000313" key="2">
    <source>
        <dbReference type="Proteomes" id="UP000248555"/>
    </source>
</evidence>
<evidence type="ECO:0000313" key="1">
    <source>
        <dbReference type="EMBL" id="RAK15453.1"/>
    </source>
</evidence>
<reference evidence="1 2" key="1">
    <citation type="submission" date="2018-06" db="EMBL/GenBank/DDBJ databases">
        <title>Genomic Encyclopedia of Type Strains, Phase III (KMG-III): the genomes of soil and plant-associated and newly described type strains.</title>
        <authorList>
            <person name="Whitman W."/>
        </authorList>
    </citation>
    <scope>NUCLEOTIDE SEQUENCE [LARGE SCALE GENOMIC DNA]</scope>
    <source>
        <strain evidence="1 2">CGMCC 1.8979</strain>
    </source>
</reference>
<gene>
    <name evidence="1" type="ORF">B0I26_12123</name>
</gene>
<keyword evidence="2" id="KW-1185">Reference proteome</keyword>
<dbReference type="AlphaFoldDB" id="A0A327Y362"/>
<dbReference type="EMBL" id="QLMH01000021">
    <property type="protein sequence ID" value="RAK15453.1"/>
    <property type="molecule type" value="Genomic_DNA"/>
</dbReference>